<dbReference type="Gene3D" id="2.60.40.1190">
    <property type="match status" value="1"/>
</dbReference>
<dbReference type="AlphaFoldDB" id="K7AB47"/>
<keyword evidence="2" id="KW-0479">Metal-binding</keyword>
<dbReference type="Pfam" id="PF09985">
    <property type="entry name" value="Glucodextran_C"/>
    <property type="match status" value="1"/>
</dbReference>
<dbReference type="SUPFAM" id="SSF49344">
    <property type="entry name" value="CBD9-like"/>
    <property type="match status" value="1"/>
</dbReference>
<dbReference type="PATRIC" id="fig|1129794.4.peg.2216"/>
<dbReference type="PROSITE" id="PS51257">
    <property type="entry name" value="PROKAR_LIPOPROTEIN"/>
    <property type="match status" value="1"/>
</dbReference>
<comment type="cofactor">
    <cofactor evidence="1">
        <name>Ca(2+)</name>
        <dbReference type="ChEBI" id="CHEBI:29108"/>
    </cofactor>
</comment>
<dbReference type="EMBL" id="CP003837">
    <property type="protein sequence ID" value="AGH44348.1"/>
    <property type="molecule type" value="Genomic_DNA"/>
</dbReference>
<dbReference type="SUPFAM" id="SSF51445">
    <property type="entry name" value="(Trans)glycosidases"/>
    <property type="match status" value="1"/>
</dbReference>
<feature type="domain" description="Glycosyl hydrolase family 13 catalytic" evidence="4">
    <location>
        <begin position="63"/>
        <end position="475"/>
    </location>
</feature>
<dbReference type="GO" id="GO:0046872">
    <property type="term" value="F:metal ion binding"/>
    <property type="evidence" value="ECO:0007669"/>
    <property type="project" value="UniProtKB-KW"/>
</dbReference>
<evidence type="ECO:0000256" key="2">
    <source>
        <dbReference type="ARBA" id="ARBA00022723"/>
    </source>
</evidence>
<dbReference type="InterPro" id="IPR019248">
    <property type="entry name" value="Glucodextran_C"/>
</dbReference>
<dbReference type="HOGENOM" id="CLU_010079_0_0_6"/>
<evidence type="ECO:0000256" key="3">
    <source>
        <dbReference type="ARBA" id="ARBA00022729"/>
    </source>
</evidence>
<evidence type="ECO:0000313" key="5">
    <source>
        <dbReference type="EMBL" id="AGH44348.1"/>
    </source>
</evidence>
<dbReference type="RefSeq" id="WP_007638315.1">
    <property type="nucleotide sequence ID" value="NC_020514.1"/>
</dbReference>
<dbReference type="Pfam" id="PF00128">
    <property type="entry name" value="Alpha-amylase"/>
    <property type="match status" value="1"/>
</dbReference>
<dbReference type="Gene3D" id="3.20.20.80">
    <property type="entry name" value="Glycosidases"/>
    <property type="match status" value="1"/>
</dbReference>
<dbReference type="KEGG" id="gps:C427_2239"/>
<dbReference type="InterPro" id="IPR006047">
    <property type="entry name" value="GH13_cat_dom"/>
</dbReference>
<dbReference type="InterPro" id="IPR017853">
    <property type="entry name" value="GH"/>
</dbReference>
<sequence>MPSFVRVTIFSGLLLGITIILYACQPQTSMQTNTNNCELDFSCAKELLLHVASPKWQDQIIYFLMIDRFADGDSSNNDQGVGVFDPSKESHYSGGDLRGIIERIEYIKNLGATTVWTTPQVANQWWDPLVNYSGYHGYWARDFKSVDEHYGSLLDYQQLSSALHKKGMYLIQDVVVNHTGNFFSYQGGYDPDDPTKNIVLNSESQPSSSPTQFPFNQNDVTNPEHRAANIFNWTPSIQDFSIPVQETTYQTADLDDLNTLNPLVRKALKESFGFWIKKAGVDGIRIDTAKYVEKEFYEDFLHAADGLEAIAKQTGKDQFLSFGEIYQTSEPFSDNGERKLSEYVSDDQIKRMSAAIGFPLYKEISRVFAGGAPTAYMSYRLQAQMENFDNPFLIANFIDNHDVERFLAAGNINGFKQAYALMMTVPGIPIIYQGDEQSFRHSRQAMFAGGYLSSQDQFNQQSSMYQFIQKLADIRKTHKVFSRGNLQVLKDNAAGPGVLVYKRNYKTPDGEQVAYVIFNTAKQDILLNNLQTDFTSTNPGQILASQFLTEELVFDQQGLLTSVLPAQSFVIVIGEVKGTSIGIPNHTVSVAAIEITDIKQQYINLSQAKISGVSALINTELLRVIDGKLGDAKVFKTDTQGNWNIDLPVTDYGQHQHSVEIFSPANNRVSKAYYYKTSSSQIDYSATQKDPLGDDTGPTGKYIKPLDSSVGCQMDIRQVNARAGGAVLKLDIQMCDVSTLWAPPNGFDHVSFNIFFDLKGKQGQRGNRALPFLNAEFPSQQRWDLAHMAFGWGNYLYWSDAASVNSEGTKPGISPKIEVNTLTNSISFTYDGNQLGINDWQETTLYITTWDKSGEGNYRDLQLTSDNWRFSGAASSAPKILDDLIINLAAHPQ</sequence>
<evidence type="ECO:0000256" key="1">
    <source>
        <dbReference type="ARBA" id="ARBA00001913"/>
    </source>
</evidence>
<reference evidence="5 6" key="1">
    <citation type="journal article" date="2013" name="Genome Announc.">
        <title>Complete Genome Sequence of Glaciecola psychrophila Strain 170T.</title>
        <authorList>
            <person name="Yin J."/>
            <person name="Chen J."/>
            <person name="Liu G."/>
            <person name="Yu Y."/>
            <person name="Song L."/>
            <person name="Wang X."/>
            <person name="Qu X."/>
        </authorList>
    </citation>
    <scope>NUCLEOTIDE SEQUENCE [LARGE SCALE GENOMIC DNA]</scope>
    <source>
        <strain evidence="5 6">170</strain>
    </source>
</reference>
<dbReference type="PANTHER" id="PTHR10357">
    <property type="entry name" value="ALPHA-AMYLASE FAMILY MEMBER"/>
    <property type="match status" value="1"/>
</dbReference>
<dbReference type="OrthoDB" id="9805159at2"/>
<dbReference type="GO" id="GO:0005975">
    <property type="term" value="P:carbohydrate metabolic process"/>
    <property type="evidence" value="ECO:0007669"/>
    <property type="project" value="InterPro"/>
</dbReference>
<dbReference type="eggNOG" id="COG0366">
    <property type="taxonomic scope" value="Bacteria"/>
</dbReference>
<accession>K7AB47</accession>
<keyword evidence="3" id="KW-0732">Signal</keyword>
<organism evidence="5 6">
    <name type="scientific">Paraglaciecola psychrophila 170</name>
    <dbReference type="NCBI Taxonomy" id="1129794"/>
    <lineage>
        <taxon>Bacteria</taxon>
        <taxon>Pseudomonadati</taxon>
        <taxon>Pseudomonadota</taxon>
        <taxon>Gammaproteobacteria</taxon>
        <taxon>Alteromonadales</taxon>
        <taxon>Alteromonadaceae</taxon>
        <taxon>Paraglaciecola</taxon>
    </lineage>
</organism>
<dbReference type="Proteomes" id="UP000011864">
    <property type="component" value="Chromosome"/>
</dbReference>
<evidence type="ECO:0000313" key="6">
    <source>
        <dbReference type="Proteomes" id="UP000011864"/>
    </source>
</evidence>
<name>K7AB47_9ALTE</name>
<protein>
    <recommendedName>
        <fullName evidence="4">Glycosyl hydrolase family 13 catalytic domain-containing protein</fullName>
    </recommendedName>
</protein>
<gene>
    <name evidence="5" type="ORF">C427_2239</name>
</gene>
<dbReference type="eggNOG" id="COG4945">
    <property type="taxonomic scope" value="Bacteria"/>
</dbReference>
<evidence type="ECO:0000259" key="4">
    <source>
        <dbReference type="SMART" id="SM00642"/>
    </source>
</evidence>
<proteinExistence type="predicted"/>
<dbReference type="SMART" id="SM00642">
    <property type="entry name" value="Aamy"/>
    <property type="match status" value="1"/>
</dbReference>
<dbReference type="PANTHER" id="PTHR10357:SF215">
    <property type="entry name" value="ALPHA-AMYLASE 1"/>
    <property type="match status" value="1"/>
</dbReference>
<keyword evidence="6" id="KW-1185">Reference proteome</keyword>
<dbReference type="STRING" id="1129794.C427_2239"/>